<sequence length="47" mass="5239">MAEKRKHDESPGSDQSRLPPDNGRQSSSPADSLTVVENYPRKRMVIA</sequence>
<reference evidence="2" key="1">
    <citation type="submission" date="2021-07" db="EMBL/GenBank/DDBJ databases">
        <title>Genome Resource of American Ginseng Black Spot Pathogen Alternaria panax.</title>
        <authorList>
            <person name="Qiu C."/>
            <person name="Wang W."/>
            <person name="Liu Z."/>
        </authorList>
    </citation>
    <scope>NUCLEOTIDE SEQUENCE</scope>
    <source>
        <strain evidence="2">BNCC115425</strain>
    </source>
</reference>
<evidence type="ECO:0000256" key="1">
    <source>
        <dbReference type="SAM" id="MobiDB-lite"/>
    </source>
</evidence>
<organism evidence="2 3">
    <name type="scientific">Alternaria panax</name>
    <dbReference type="NCBI Taxonomy" id="48097"/>
    <lineage>
        <taxon>Eukaryota</taxon>
        <taxon>Fungi</taxon>
        <taxon>Dikarya</taxon>
        <taxon>Ascomycota</taxon>
        <taxon>Pezizomycotina</taxon>
        <taxon>Dothideomycetes</taxon>
        <taxon>Pleosporomycetidae</taxon>
        <taxon>Pleosporales</taxon>
        <taxon>Pleosporineae</taxon>
        <taxon>Pleosporaceae</taxon>
        <taxon>Alternaria</taxon>
        <taxon>Alternaria sect. Panax</taxon>
    </lineage>
</organism>
<keyword evidence="3" id="KW-1185">Reference proteome</keyword>
<gene>
    <name evidence="2" type="ORF">G6011_05703</name>
</gene>
<protein>
    <submittedName>
        <fullName evidence="2">Uncharacterized protein</fullName>
    </submittedName>
</protein>
<comment type="caution">
    <text evidence="2">The sequence shown here is derived from an EMBL/GenBank/DDBJ whole genome shotgun (WGS) entry which is preliminary data.</text>
</comment>
<evidence type="ECO:0000313" key="2">
    <source>
        <dbReference type="EMBL" id="KAG9187832.1"/>
    </source>
</evidence>
<evidence type="ECO:0000313" key="3">
    <source>
        <dbReference type="Proteomes" id="UP001199106"/>
    </source>
</evidence>
<proteinExistence type="predicted"/>
<feature type="non-terminal residue" evidence="2">
    <location>
        <position position="47"/>
    </location>
</feature>
<dbReference type="AlphaFoldDB" id="A0AAD4FDG9"/>
<feature type="region of interest" description="Disordered" evidence="1">
    <location>
        <begin position="1"/>
        <end position="47"/>
    </location>
</feature>
<dbReference type="EMBL" id="JAANER010000007">
    <property type="protein sequence ID" value="KAG9187832.1"/>
    <property type="molecule type" value="Genomic_DNA"/>
</dbReference>
<feature type="compositionally biased region" description="Basic and acidic residues" evidence="1">
    <location>
        <begin position="1"/>
        <end position="10"/>
    </location>
</feature>
<accession>A0AAD4FDG9</accession>
<dbReference type="Proteomes" id="UP001199106">
    <property type="component" value="Unassembled WGS sequence"/>
</dbReference>
<name>A0AAD4FDG9_9PLEO</name>